<gene>
    <name evidence="8" type="ORF">B0T15DRAFT_572206</name>
</gene>
<feature type="domain" description="Major facilitator superfamily (MFS) profile" evidence="7">
    <location>
        <begin position="72"/>
        <end position="565"/>
    </location>
</feature>
<dbReference type="EMBL" id="JAUDZG010000002">
    <property type="protein sequence ID" value="KAK3307937.1"/>
    <property type="molecule type" value="Genomic_DNA"/>
</dbReference>
<dbReference type="InterPro" id="IPR036259">
    <property type="entry name" value="MFS_trans_sf"/>
</dbReference>
<reference evidence="8" key="1">
    <citation type="journal article" date="2023" name="Mol. Phylogenet. Evol.">
        <title>Genome-scale phylogeny and comparative genomics of the fungal order Sordariales.</title>
        <authorList>
            <person name="Hensen N."/>
            <person name="Bonometti L."/>
            <person name="Westerberg I."/>
            <person name="Brannstrom I.O."/>
            <person name="Guillou S."/>
            <person name="Cros-Aarteil S."/>
            <person name="Calhoun S."/>
            <person name="Haridas S."/>
            <person name="Kuo A."/>
            <person name="Mondo S."/>
            <person name="Pangilinan J."/>
            <person name="Riley R."/>
            <person name="LaButti K."/>
            <person name="Andreopoulos B."/>
            <person name="Lipzen A."/>
            <person name="Chen C."/>
            <person name="Yan M."/>
            <person name="Daum C."/>
            <person name="Ng V."/>
            <person name="Clum A."/>
            <person name="Steindorff A."/>
            <person name="Ohm R.A."/>
            <person name="Martin F."/>
            <person name="Silar P."/>
            <person name="Natvig D.O."/>
            <person name="Lalanne C."/>
            <person name="Gautier V."/>
            <person name="Ament-Velasquez S.L."/>
            <person name="Kruys A."/>
            <person name="Hutchinson M.I."/>
            <person name="Powell A.J."/>
            <person name="Barry K."/>
            <person name="Miller A.N."/>
            <person name="Grigoriev I.V."/>
            <person name="Debuchy R."/>
            <person name="Gladieux P."/>
            <person name="Hiltunen Thoren M."/>
            <person name="Johannesson H."/>
        </authorList>
    </citation>
    <scope>NUCLEOTIDE SEQUENCE</scope>
    <source>
        <strain evidence="8">CBS 333.67</strain>
    </source>
</reference>
<protein>
    <submittedName>
        <fullName evidence="8">Major facilitator superfamily domain-containing protein</fullName>
    </submittedName>
</protein>
<dbReference type="PROSITE" id="PS50850">
    <property type="entry name" value="MFS"/>
    <property type="match status" value="1"/>
</dbReference>
<feature type="compositionally biased region" description="Basic and acidic residues" evidence="5">
    <location>
        <begin position="1"/>
        <end position="11"/>
    </location>
</feature>
<dbReference type="PANTHER" id="PTHR23501:SF6">
    <property type="entry name" value="MULTIDRUG TRANSPORTER, PUTATIVE (AFU_ORTHOLOGUE AFUA_3G14560)-RELATED"/>
    <property type="match status" value="1"/>
</dbReference>
<comment type="caution">
    <text evidence="8">The sequence shown here is derived from an EMBL/GenBank/DDBJ whole genome shotgun (WGS) entry which is preliminary data.</text>
</comment>
<feature type="transmembrane region" description="Helical" evidence="6">
    <location>
        <begin position="168"/>
        <end position="187"/>
    </location>
</feature>
<feature type="transmembrane region" description="Helical" evidence="6">
    <location>
        <begin position="419"/>
        <end position="441"/>
    </location>
</feature>
<feature type="region of interest" description="Disordered" evidence="5">
    <location>
        <begin position="569"/>
        <end position="595"/>
    </location>
</feature>
<name>A0AAJ0M3S3_9PEZI</name>
<dbReference type="PANTHER" id="PTHR23501">
    <property type="entry name" value="MAJOR FACILITATOR SUPERFAMILY"/>
    <property type="match status" value="1"/>
</dbReference>
<evidence type="ECO:0000256" key="4">
    <source>
        <dbReference type="ARBA" id="ARBA00023136"/>
    </source>
</evidence>
<keyword evidence="4 6" id="KW-0472">Membrane</keyword>
<dbReference type="GO" id="GO:0015174">
    <property type="term" value="F:basic amino acid transmembrane transporter activity"/>
    <property type="evidence" value="ECO:0007669"/>
    <property type="project" value="TreeGrafter"/>
</dbReference>
<evidence type="ECO:0000313" key="8">
    <source>
        <dbReference type="EMBL" id="KAK3307937.1"/>
    </source>
</evidence>
<feature type="transmembrane region" description="Helical" evidence="6">
    <location>
        <begin position="107"/>
        <end position="126"/>
    </location>
</feature>
<feature type="transmembrane region" description="Helical" evidence="6">
    <location>
        <begin position="138"/>
        <end position="162"/>
    </location>
</feature>
<proteinExistence type="predicted"/>
<feature type="region of interest" description="Disordered" evidence="5">
    <location>
        <begin position="1"/>
        <end position="62"/>
    </location>
</feature>
<evidence type="ECO:0000256" key="1">
    <source>
        <dbReference type="ARBA" id="ARBA00004141"/>
    </source>
</evidence>
<feature type="transmembrane region" description="Helical" evidence="6">
    <location>
        <begin position="223"/>
        <end position="245"/>
    </location>
</feature>
<dbReference type="GeneID" id="87889713"/>
<dbReference type="Proteomes" id="UP001273166">
    <property type="component" value="Unassembled WGS sequence"/>
</dbReference>
<organism evidence="8 9">
    <name type="scientific">Chaetomium strumarium</name>
    <dbReference type="NCBI Taxonomy" id="1170767"/>
    <lineage>
        <taxon>Eukaryota</taxon>
        <taxon>Fungi</taxon>
        <taxon>Dikarya</taxon>
        <taxon>Ascomycota</taxon>
        <taxon>Pezizomycotina</taxon>
        <taxon>Sordariomycetes</taxon>
        <taxon>Sordariomycetidae</taxon>
        <taxon>Sordariales</taxon>
        <taxon>Chaetomiaceae</taxon>
        <taxon>Chaetomium</taxon>
    </lineage>
</organism>
<feature type="compositionally biased region" description="Low complexity" evidence="5">
    <location>
        <begin position="48"/>
        <end position="62"/>
    </location>
</feature>
<evidence type="ECO:0000256" key="5">
    <source>
        <dbReference type="SAM" id="MobiDB-lite"/>
    </source>
</evidence>
<evidence type="ECO:0000256" key="3">
    <source>
        <dbReference type="ARBA" id="ARBA00022989"/>
    </source>
</evidence>
<feature type="transmembrane region" description="Helical" evidence="6">
    <location>
        <begin position="360"/>
        <end position="383"/>
    </location>
</feature>
<comment type="subcellular location">
    <subcellularLocation>
        <location evidence="1">Membrane</location>
        <topology evidence="1">Multi-pass membrane protein</topology>
    </subcellularLocation>
</comment>
<sequence>MTANVEPRRQGGGDGWDTSTTATEDTPLLRSETASSRTARDESPTPPTSARQPRSAPAPAEQPLGWRRASCIVLSMWALIFLQASNMSGISTTQSTIAADLDAYESAMWFTSSYMIAMSSVAPLAGRLSMIFSPATMILLSSGCFAVGALTTALAPTFAVFILGRAMLGIGSGGIMTLCMILVIHLTSKKRRGLWVGLTNAGFTIGVSAGAVVFGALLPVLGWRLLFGAQAPMAALAGLGVSLSLPSHRSHENVKDKTTLQKLAGLDYAGAATLAITIVLFLYGLSGSIRPLPILLSFITLPLFLLIESRAHDPVIPLAVLRSRGVLLSCFSQLGFMAARWTVLFYAPIFVLAVRGLSPAVAGAVLIPTNLGFGLGGLVVGALHIRRAGAFWLPSVLSLALFGAALLALAFASNAAAPPAVYVATVFVNGLATGAALNYTLAHLLHLSAPDVHFIVTGLLSTFRGFAGSFGTAIGGGVFTRTLRDALIAGFRRLDGRDGGGGAAGREKLISMLIGSPAVVWKDGVLSAAERAVAVQGYEAALALLYKSAAAMCVLVVLMQAGTGWMAPAGGKDGEPDDDGEFEEEIAEQDRAMEA</sequence>
<feature type="transmembrane region" description="Helical" evidence="6">
    <location>
        <begin position="291"/>
        <end position="307"/>
    </location>
</feature>
<evidence type="ECO:0000313" key="9">
    <source>
        <dbReference type="Proteomes" id="UP001273166"/>
    </source>
</evidence>
<dbReference type="GO" id="GO:0000329">
    <property type="term" value="C:fungal-type vacuole membrane"/>
    <property type="evidence" value="ECO:0007669"/>
    <property type="project" value="TreeGrafter"/>
</dbReference>
<keyword evidence="2 6" id="KW-0812">Transmembrane</keyword>
<feature type="transmembrane region" description="Helical" evidence="6">
    <location>
        <begin position="266"/>
        <end position="285"/>
    </location>
</feature>
<dbReference type="InterPro" id="IPR020846">
    <property type="entry name" value="MFS_dom"/>
</dbReference>
<evidence type="ECO:0000256" key="6">
    <source>
        <dbReference type="SAM" id="Phobius"/>
    </source>
</evidence>
<reference evidence="8" key="2">
    <citation type="submission" date="2023-06" db="EMBL/GenBank/DDBJ databases">
        <authorList>
            <consortium name="Lawrence Berkeley National Laboratory"/>
            <person name="Mondo S.J."/>
            <person name="Hensen N."/>
            <person name="Bonometti L."/>
            <person name="Westerberg I."/>
            <person name="Brannstrom I.O."/>
            <person name="Guillou S."/>
            <person name="Cros-Aarteil S."/>
            <person name="Calhoun S."/>
            <person name="Haridas S."/>
            <person name="Kuo A."/>
            <person name="Pangilinan J."/>
            <person name="Riley R."/>
            <person name="Labutti K."/>
            <person name="Andreopoulos B."/>
            <person name="Lipzen A."/>
            <person name="Chen C."/>
            <person name="Yanf M."/>
            <person name="Daum C."/>
            <person name="Ng V."/>
            <person name="Clum A."/>
            <person name="Steindorff A."/>
            <person name="Ohm R."/>
            <person name="Martin F."/>
            <person name="Silar P."/>
            <person name="Natvig D."/>
            <person name="Lalanne C."/>
            <person name="Gautier V."/>
            <person name="Ament-Velasquez S.L."/>
            <person name="Kruys A."/>
            <person name="Hutchinson M.I."/>
            <person name="Powell A.J."/>
            <person name="Barry K."/>
            <person name="Miller A.N."/>
            <person name="Grigoriev I.V."/>
            <person name="Debuchy R."/>
            <person name="Gladieux P."/>
            <person name="Thoren M.H."/>
            <person name="Johannesson H."/>
        </authorList>
    </citation>
    <scope>NUCLEOTIDE SEQUENCE</scope>
    <source>
        <strain evidence="8">CBS 333.67</strain>
    </source>
</reference>
<evidence type="ECO:0000259" key="7">
    <source>
        <dbReference type="PROSITE" id="PS50850"/>
    </source>
</evidence>
<dbReference type="RefSeq" id="XP_062723717.1">
    <property type="nucleotide sequence ID" value="XM_062870884.1"/>
</dbReference>
<dbReference type="SUPFAM" id="SSF103473">
    <property type="entry name" value="MFS general substrate transporter"/>
    <property type="match status" value="1"/>
</dbReference>
<evidence type="ECO:0000256" key="2">
    <source>
        <dbReference type="ARBA" id="ARBA00022692"/>
    </source>
</evidence>
<feature type="transmembrane region" description="Helical" evidence="6">
    <location>
        <begin position="69"/>
        <end position="87"/>
    </location>
</feature>
<keyword evidence="9" id="KW-1185">Reference proteome</keyword>
<feature type="transmembrane region" description="Helical" evidence="6">
    <location>
        <begin position="194"/>
        <end position="217"/>
    </location>
</feature>
<dbReference type="Pfam" id="PF07690">
    <property type="entry name" value="MFS_1"/>
    <property type="match status" value="1"/>
</dbReference>
<dbReference type="InterPro" id="IPR011701">
    <property type="entry name" value="MFS"/>
</dbReference>
<accession>A0AAJ0M3S3</accession>
<dbReference type="AlphaFoldDB" id="A0AAJ0M3S3"/>
<feature type="compositionally biased region" description="Acidic residues" evidence="5">
    <location>
        <begin position="575"/>
        <end position="587"/>
    </location>
</feature>
<feature type="transmembrane region" description="Helical" evidence="6">
    <location>
        <begin position="327"/>
        <end position="354"/>
    </location>
</feature>
<dbReference type="Gene3D" id="1.20.1250.20">
    <property type="entry name" value="MFS general substrate transporter like domains"/>
    <property type="match status" value="2"/>
</dbReference>
<feature type="transmembrane region" description="Helical" evidence="6">
    <location>
        <begin position="390"/>
        <end position="413"/>
    </location>
</feature>
<keyword evidence="3 6" id="KW-1133">Transmembrane helix</keyword>